<keyword evidence="3" id="KW-0812">Transmembrane</keyword>
<evidence type="ECO:0000256" key="2">
    <source>
        <dbReference type="SAM" id="MobiDB-lite"/>
    </source>
</evidence>
<evidence type="ECO:0000256" key="3">
    <source>
        <dbReference type="SAM" id="Phobius"/>
    </source>
</evidence>
<feature type="compositionally biased region" description="Low complexity" evidence="2">
    <location>
        <begin position="150"/>
        <end position="160"/>
    </location>
</feature>
<dbReference type="InterPro" id="IPR036875">
    <property type="entry name" value="Znf_CCHC_sf"/>
</dbReference>
<feature type="domain" description="CCHC-type" evidence="4">
    <location>
        <begin position="185"/>
        <end position="199"/>
    </location>
</feature>
<dbReference type="SUPFAM" id="SSF57756">
    <property type="entry name" value="Retrovirus zinc finger-like domains"/>
    <property type="match status" value="1"/>
</dbReference>
<dbReference type="Proteomes" id="UP001141806">
    <property type="component" value="Unassembled WGS sequence"/>
</dbReference>
<dbReference type="Gene3D" id="4.10.60.10">
    <property type="entry name" value="Zinc finger, CCHC-type"/>
    <property type="match status" value="1"/>
</dbReference>
<dbReference type="InterPro" id="IPR054722">
    <property type="entry name" value="PolX-like_BBD"/>
</dbReference>
<dbReference type="PROSITE" id="PS50158">
    <property type="entry name" value="ZF_CCHC"/>
    <property type="match status" value="1"/>
</dbReference>
<keyword evidence="1" id="KW-0479">Metal-binding</keyword>
<dbReference type="PANTHER" id="PTHR47592:SF31">
    <property type="entry name" value="ZINC FINGER, CCHC-TYPE-RELATED"/>
    <property type="match status" value="1"/>
</dbReference>
<keyword evidence="1" id="KW-0863">Zinc-finger</keyword>
<feature type="region of interest" description="Disordered" evidence="2">
    <location>
        <begin position="142"/>
        <end position="182"/>
    </location>
</feature>
<dbReference type="Pfam" id="PF22936">
    <property type="entry name" value="Pol_BBD"/>
    <property type="match status" value="1"/>
</dbReference>
<organism evidence="5 6">
    <name type="scientific">Protea cynaroides</name>
    <dbReference type="NCBI Taxonomy" id="273540"/>
    <lineage>
        <taxon>Eukaryota</taxon>
        <taxon>Viridiplantae</taxon>
        <taxon>Streptophyta</taxon>
        <taxon>Embryophyta</taxon>
        <taxon>Tracheophyta</taxon>
        <taxon>Spermatophyta</taxon>
        <taxon>Magnoliopsida</taxon>
        <taxon>Proteales</taxon>
        <taxon>Proteaceae</taxon>
        <taxon>Protea</taxon>
    </lineage>
</organism>
<feature type="transmembrane region" description="Helical" evidence="3">
    <location>
        <begin position="338"/>
        <end position="362"/>
    </location>
</feature>
<dbReference type="EMBL" id="JAMYWD010000011">
    <property type="protein sequence ID" value="KAJ4955578.1"/>
    <property type="molecule type" value="Genomic_DNA"/>
</dbReference>
<evidence type="ECO:0000313" key="5">
    <source>
        <dbReference type="EMBL" id="KAJ4955578.1"/>
    </source>
</evidence>
<dbReference type="PANTHER" id="PTHR47592">
    <property type="entry name" value="PBF68 PROTEIN"/>
    <property type="match status" value="1"/>
</dbReference>
<gene>
    <name evidence="5" type="ORF">NE237_012361</name>
</gene>
<proteinExistence type="predicted"/>
<accession>A0A9Q0JZ61</accession>
<dbReference type="GO" id="GO:0008270">
    <property type="term" value="F:zinc ion binding"/>
    <property type="evidence" value="ECO:0007669"/>
    <property type="project" value="UniProtKB-KW"/>
</dbReference>
<dbReference type="OrthoDB" id="1300022at2759"/>
<name>A0A9Q0JZ61_9MAGN</name>
<sequence>MEARVESSFRVMDQNVVKLDYFDGTNFNRWKDKLLFMLTALKIAYVLDPNLKDLLESKDDDSNQLKAKQKKRVDKEVLCRGHILNTLSDRLYDLFTNVQSPKEIWKALEFKYNVGKQRADKIEEDTQNLQKRNVETISKVNYVDEKKPNSGGKKYSGESSSGRKKRKLQEFSGSNANKTKSNKSCYHCKKKGHFKHDCRYRKKQKMENANAANLVEQENALVAMISDLYIGMITELNMAAVTKTFDWGYDSSATVHVCNDKSQFKTFEKVIEGYEVMMGNNDTTKVLGKDTVEISFTFKKKLVLVNVLFVPEIRKNLVSTNLLCKKGIKVVWSPTKLYFLRMVPLLAKGTLVMACLNLVLLIK</sequence>
<keyword evidence="3" id="KW-1133">Transmembrane helix</keyword>
<evidence type="ECO:0000313" key="6">
    <source>
        <dbReference type="Proteomes" id="UP001141806"/>
    </source>
</evidence>
<protein>
    <recommendedName>
        <fullName evidence="4">CCHC-type domain-containing protein</fullName>
    </recommendedName>
</protein>
<keyword evidence="1" id="KW-0862">Zinc</keyword>
<dbReference type="AlphaFoldDB" id="A0A9Q0JZ61"/>
<keyword evidence="6" id="KW-1185">Reference proteome</keyword>
<feature type="compositionally biased region" description="Polar residues" evidence="2">
    <location>
        <begin position="171"/>
        <end position="182"/>
    </location>
</feature>
<dbReference type="GO" id="GO:0003676">
    <property type="term" value="F:nucleic acid binding"/>
    <property type="evidence" value="ECO:0007669"/>
    <property type="project" value="InterPro"/>
</dbReference>
<evidence type="ECO:0000259" key="4">
    <source>
        <dbReference type="PROSITE" id="PS50158"/>
    </source>
</evidence>
<keyword evidence="3" id="KW-0472">Membrane</keyword>
<dbReference type="InterPro" id="IPR001878">
    <property type="entry name" value="Znf_CCHC"/>
</dbReference>
<comment type="caution">
    <text evidence="5">The sequence shown here is derived from an EMBL/GenBank/DDBJ whole genome shotgun (WGS) entry which is preliminary data.</text>
</comment>
<evidence type="ECO:0000256" key="1">
    <source>
        <dbReference type="PROSITE-ProRule" id="PRU00047"/>
    </source>
</evidence>
<reference evidence="5" key="1">
    <citation type="journal article" date="2023" name="Plant J.">
        <title>The genome of the king protea, Protea cynaroides.</title>
        <authorList>
            <person name="Chang J."/>
            <person name="Duong T.A."/>
            <person name="Schoeman C."/>
            <person name="Ma X."/>
            <person name="Roodt D."/>
            <person name="Barker N."/>
            <person name="Li Z."/>
            <person name="Van de Peer Y."/>
            <person name="Mizrachi E."/>
        </authorList>
    </citation>
    <scope>NUCLEOTIDE SEQUENCE</scope>
    <source>
        <tissue evidence="5">Young leaves</tissue>
    </source>
</reference>